<evidence type="ECO:0000256" key="3">
    <source>
        <dbReference type="ARBA" id="ARBA00012438"/>
    </source>
</evidence>
<keyword evidence="7" id="KW-0902">Two-component regulatory system</keyword>
<dbReference type="InterPro" id="IPR004358">
    <property type="entry name" value="Sig_transdc_His_kin-like_C"/>
</dbReference>
<evidence type="ECO:0000256" key="8">
    <source>
        <dbReference type="SAM" id="MobiDB-lite"/>
    </source>
</evidence>
<dbReference type="PRINTS" id="PR00344">
    <property type="entry name" value="BCTRLSENSOR"/>
</dbReference>
<comment type="catalytic activity">
    <reaction evidence="1">
        <text>ATP + protein L-histidine = ADP + protein N-phospho-L-histidine.</text>
        <dbReference type="EC" id="2.7.13.3"/>
    </reaction>
</comment>
<dbReference type="Pfam" id="PF02518">
    <property type="entry name" value="HATPase_c"/>
    <property type="match status" value="1"/>
</dbReference>
<dbReference type="Gene3D" id="1.10.287.130">
    <property type="match status" value="1"/>
</dbReference>
<dbReference type="SUPFAM" id="SSF55874">
    <property type="entry name" value="ATPase domain of HSP90 chaperone/DNA topoisomerase II/histidine kinase"/>
    <property type="match status" value="1"/>
</dbReference>
<evidence type="ECO:0000256" key="5">
    <source>
        <dbReference type="ARBA" id="ARBA00022679"/>
    </source>
</evidence>
<keyword evidence="5" id="KW-0808">Transferase</keyword>
<feature type="transmembrane region" description="Helical" evidence="9">
    <location>
        <begin position="38"/>
        <end position="61"/>
    </location>
</feature>
<dbReference type="PANTHER" id="PTHR43711">
    <property type="entry name" value="TWO-COMPONENT HISTIDINE KINASE"/>
    <property type="match status" value="1"/>
</dbReference>
<keyword evidence="9" id="KW-0472">Membrane</keyword>
<dbReference type="Gene3D" id="3.30.565.10">
    <property type="entry name" value="Histidine kinase-like ATPase, C-terminal domain"/>
    <property type="match status" value="1"/>
</dbReference>
<dbReference type="PANTHER" id="PTHR43711:SF1">
    <property type="entry name" value="HISTIDINE KINASE 1"/>
    <property type="match status" value="1"/>
</dbReference>
<keyword evidence="4" id="KW-0597">Phosphoprotein</keyword>
<evidence type="ECO:0000256" key="4">
    <source>
        <dbReference type="ARBA" id="ARBA00022553"/>
    </source>
</evidence>
<dbReference type="Pfam" id="PF00512">
    <property type="entry name" value="HisKA"/>
    <property type="match status" value="1"/>
</dbReference>
<dbReference type="PROSITE" id="PS50109">
    <property type="entry name" value="HIS_KIN"/>
    <property type="match status" value="1"/>
</dbReference>
<keyword evidence="9" id="KW-0812">Transmembrane</keyword>
<evidence type="ECO:0000313" key="12">
    <source>
        <dbReference type="Proteomes" id="UP001500751"/>
    </source>
</evidence>
<dbReference type="SMART" id="SM00387">
    <property type="entry name" value="HATPase_c"/>
    <property type="match status" value="1"/>
</dbReference>
<gene>
    <name evidence="11" type="ORF">GCM10009839_02340</name>
</gene>
<comment type="caution">
    <text evidence="11">The sequence shown here is derived from an EMBL/GenBank/DDBJ whole genome shotgun (WGS) entry which is preliminary data.</text>
</comment>
<dbReference type="CDD" id="cd00082">
    <property type="entry name" value="HisKA"/>
    <property type="match status" value="1"/>
</dbReference>
<keyword evidence="12" id="KW-1185">Reference proteome</keyword>
<sequence>MRDQFLIILMGAGSAVGAAAIGWTALRMLRGRSLRASLFASAATAVLAVVAGALIASRAMFISSHDAGVVLVVSLSGALVTLVLAFLLSRSLADDSKALSSALQALGDGEPLTGRHGPADAAPALATGELAALSRELAATGAKLAESRDRERALERSRRELVAWVSHDLRTPLAGLRAMAEALEDGVAPDPARYYTQMREATDRLAGMVDDLFELSRIHAGALRLTLERVALADLVDGALAEGQPLAKARGIDLTGVVTTNATVHGDIRELSRALSNLVVNAIRHTPADGMVRIEASEVVAASPPSPRSTREPDAAGATSKAGMASATTTAGATTTSAPVPVPIAVTEPQVRISVTDACGGIPEEDLDRVFDVAWRGTPARTPEAAGPIGAGTGAGLGLAIVRGIAEAHSGDVTVGNVEGGCCFEMRLPVPVPVG</sequence>
<dbReference type="InterPro" id="IPR003594">
    <property type="entry name" value="HATPase_dom"/>
</dbReference>
<dbReference type="InterPro" id="IPR036890">
    <property type="entry name" value="HATPase_C_sf"/>
</dbReference>
<dbReference type="RefSeq" id="WP_344663557.1">
    <property type="nucleotide sequence ID" value="NZ_BAAAQN010000001.1"/>
</dbReference>
<organism evidence="11 12">
    <name type="scientific">Catenulispora yoronensis</name>
    <dbReference type="NCBI Taxonomy" id="450799"/>
    <lineage>
        <taxon>Bacteria</taxon>
        <taxon>Bacillati</taxon>
        <taxon>Actinomycetota</taxon>
        <taxon>Actinomycetes</taxon>
        <taxon>Catenulisporales</taxon>
        <taxon>Catenulisporaceae</taxon>
        <taxon>Catenulispora</taxon>
    </lineage>
</organism>
<dbReference type="EMBL" id="BAAAQN010000001">
    <property type="protein sequence ID" value="GAA2011689.1"/>
    <property type="molecule type" value="Genomic_DNA"/>
</dbReference>
<dbReference type="InterPro" id="IPR050736">
    <property type="entry name" value="Sensor_HK_Regulatory"/>
</dbReference>
<reference evidence="11 12" key="1">
    <citation type="journal article" date="2019" name="Int. J. Syst. Evol. Microbiol.">
        <title>The Global Catalogue of Microorganisms (GCM) 10K type strain sequencing project: providing services to taxonomists for standard genome sequencing and annotation.</title>
        <authorList>
            <consortium name="The Broad Institute Genomics Platform"/>
            <consortium name="The Broad Institute Genome Sequencing Center for Infectious Disease"/>
            <person name="Wu L."/>
            <person name="Ma J."/>
        </authorList>
    </citation>
    <scope>NUCLEOTIDE SEQUENCE [LARGE SCALE GENOMIC DNA]</scope>
    <source>
        <strain evidence="11 12">JCM 16014</strain>
    </source>
</reference>
<evidence type="ECO:0000259" key="10">
    <source>
        <dbReference type="PROSITE" id="PS50109"/>
    </source>
</evidence>
<evidence type="ECO:0000256" key="2">
    <source>
        <dbReference type="ARBA" id="ARBA00004236"/>
    </source>
</evidence>
<proteinExistence type="predicted"/>
<feature type="domain" description="Histidine kinase" evidence="10">
    <location>
        <begin position="164"/>
        <end position="432"/>
    </location>
</feature>
<dbReference type="SMART" id="SM00388">
    <property type="entry name" value="HisKA"/>
    <property type="match status" value="1"/>
</dbReference>
<dbReference type="Proteomes" id="UP001500751">
    <property type="component" value="Unassembled WGS sequence"/>
</dbReference>
<comment type="subcellular location">
    <subcellularLocation>
        <location evidence="2">Cell membrane</location>
    </subcellularLocation>
</comment>
<feature type="compositionally biased region" description="Low complexity" evidence="8">
    <location>
        <begin position="315"/>
        <end position="341"/>
    </location>
</feature>
<accession>A0ABN2TL76</accession>
<evidence type="ECO:0000256" key="6">
    <source>
        <dbReference type="ARBA" id="ARBA00022777"/>
    </source>
</evidence>
<feature type="region of interest" description="Disordered" evidence="8">
    <location>
        <begin position="299"/>
        <end position="341"/>
    </location>
</feature>
<feature type="transmembrane region" description="Helical" evidence="9">
    <location>
        <begin position="6"/>
        <end position="26"/>
    </location>
</feature>
<dbReference type="InterPro" id="IPR036097">
    <property type="entry name" value="HisK_dim/P_sf"/>
</dbReference>
<dbReference type="InterPro" id="IPR005467">
    <property type="entry name" value="His_kinase_dom"/>
</dbReference>
<dbReference type="SUPFAM" id="SSF47384">
    <property type="entry name" value="Homodimeric domain of signal transducing histidine kinase"/>
    <property type="match status" value="1"/>
</dbReference>
<feature type="transmembrane region" description="Helical" evidence="9">
    <location>
        <begin position="67"/>
        <end position="88"/>
    </location>
</feature>
<dbReference type="GO" id="GO:0016301">
    <property type="term" value="F:kinase activity"/>
    <property type="evidence" value="ECO:0007669"/>
    <property type="project" value="UniProtKB-KW"/>
</dbReference>
<dbReference type="InterPro" id="IPR003661">
    <property type="entry name" value="HisK_dim/P_dom"/>
</dbReference>
<evidence type="ECO:0000313" key="11">
    <source>
        <dbReference type="EMBL" id="GAA2011689.1"/>
    </source>
</evidence>
<protein>
    <recommendedName>
        <fullName evidence="3">histidine kinase</fullName>
        <ecNumber evidence="3">2.7.13.3</ecNumber>
    </recommendedName>
</protein>
<evidence type="ECO:0000256" key="1">
    <source>
        <dbReference type="ARBA" id="ARBA00000085"/>
    </source>
</evidence>
<dbReference type="EC" id="2.7.13.3" evidence="3"/>
<evidence type="ECO:0000256" key="9">
    <source>
        <dbReference type="SAM" id="Phobius"/>
    </source>
</evidence>
<name>A0ABN2TL76_9ACTN</name>
<keyword evidence="6 11" id="KW-0418">Kinase</keyword>
<evidence type="ECO:0000256" key="7">
    <source>
        <dbReference type="ARBA" id="ARBA00023012"/>
    </source>
</evidence>
<keyword evidence="9" id="KW-1133">Transmembrane helix</keyword>